<gene>
    <name evidence="3" type="ORF">DNHGIG_36150</name>
</gene>
<keyword evidence="4" id="KW-1185">Reference proteome</keyword>
<comment type="caution">
    <text evidence="3">The sequence shown here is derived from an EMBL/GenBank/DDBJ whole genome shotgun (WGS) entry which is preliminary data.</text>
</comment>
<evidence type="ECO:0000256" key="1">
    <source>
        <dbReference type="SAM" id="MobiDB-lite"/>
    </source>
</evidence>
<accession>A0AAV4LJY0</accession>
<name>A0AAV4LJY0_9BACL</name>
<feature type="region of interest" description="Disordered" evidence="1">
    <location>
        <begin position="250"/>
        <end position="337"/>
    </location>
</feature>
<dbReference type="RefSeq" id="WP_282200977.1">
    <property type="nucleotide sequence ID" value="NZ_BOQE01000001.1"/>
</dbReference>
<feature type="compositionally biased region" description="Low complexity" evidence="1">
    <location>
        <begin position="300"/>
        <end position="322"/>
    </location>
</feature>
<feature type="domain" description="SLH" evidence="2">
    <location>
        <begin position="54"/>
        <end position="117"/>
    </location>
</feature>
<dbReference type="Pfam" id="PF00395">
    <property type="entry name" value="SLH"/>
    <property type="match status" value="2"/>
</dbReference>
<reference evidence="3" key="1">
    <citation type="journal article" date="2023" name="Int. J. Syst. Evol. Microbiol.">
        <title>Collibacillus ludicampi gen. nov., sp. nov., a new soil bacterium of the family Alicyclobacillaceae.</title>
        <authorList>
            <person name="Jojima T."/>
            <person name="Ioku Y."/>
            <person name="Fukuta Y."/>
            <person name="Shirasaka N."/>
            <person name="Matsumura Y."/>
            <person name="Mori M."/>
        </authorList>
    </citation>
    <scope>NUCLEOTIDE SEQUENCE</scope>
    <source>
        <strain evidence="3">TP075</strain>
    </source>
</reference>
<dbReference type="InterPro" id="IPR001119">
    <property type="entry name" value="SLH_dom"/>
</dbReference>
<evidence type="ECO:0000259" key="2">
    <source>
        <dbReference type="PROSITE" id="PS51272"/>
    </source>
</evidence>
<dbReference type="PANTHER" id="PTHR43308">
    <property type="entry name" value="OUTER MEMBRANE PROTEIN ALPHA-RELATED"/>
    <property type="match status" value="1"/>
</dbReference>
<feature type="compositionally biased region" description="Polar residues" evidence="1">
    <location>
        <begin position="323"/>
        <end position="337"/>
    </location>
</feature>
<dbReference type="InterPro" id="IPR051465">
    <property type="entry name" value="Cell_Envelope_Struct_Comp"/>
</dbReference>
<dbReference type="PROSITE" id="PS51272">
    <property type="entry name" value="SLH"/>
    <property type="match status" value="2"/>
</dbReference>
<dbReference type="EMBL" id="BOQE01000001">
    <property type="protein sequence ID" value="GIM48066.1"/>
    <property type="molecule type" value="Genomic_DNA"/>
</dbReference>
<organism evidence="3 4">
    <name type="scientific">Collibacillus ludicampi</name>
    <dbReference type="NCBI Taxonomy" id="2771369"/>
    <lineage>
        <taxon>Bacteria</taxon>
        <taxon>Bacillati</taxon>
        <taxon>Bacillota</taxon>
        <taxon>Bacilli</taxon>
        <taxon>Bacillales</taxon>
        <taxon>Alicyclobacillaceae</taxon>
        <taxon>Collibacillus</taxon>
    </lineage>
</organism>
<evidence type="ECO:0000313" key="3">
    <source>
        <dbReference type="EMBL" id="GIM48066.1"/>
    </source>
</evidence>
<proteinExistence type="predicted"/>
<sequence length="337" mass="36734">MCCEKNNGYFNHDFSTFISAVPVFAKGGNGNIQIIGNGHAHQNIHITNTTNVVNNTFVFDDVKGHWANKYILDLVKKGILSGKSKQKFDPDTQVTRAEFATMVTRYFQLKNESTQQDFEDVPPTSWEYKYVEAAKNYFDAYRTLDGGLLFKPFEGDKREDVAVTLVKILLKQNPDMQLLDADTATQLLQENFPKDYAKIPQALQPYVATAVKYDLMHGYGDGSFRPARVVSRAEAATLLDRLQDSTVVVMGDQSNTGATTTTTTSSGTETTGSQQSVETSASSGSTTSDTQASNQDSEDSSTSGNQSTQTTTSGNTNGSTSTETVASNVYGTTTNNQ</sequence>
<feature type="compositionally biased region" description="Low complexity" evidence="1">
    <location>
        <begin position="253"/>
        <end position="293"/>
    </location>
</feature>
<feature type="domain" description="SLH" evidence="2">
    <location>
        <begin position="190"/>
        <end position="253"/>
    </location>
</feature>
<dbReference type="AlphaFoldDB" id="A0AAV4LJY0"/>
<dbReference type="PANTHER" id="PTHR43308:SF5">
    <property type="entry name" value="S-LAYER PROTEIN _ PEPTIDOGLYCAN ENDO-BETA-N-ACETYLGLUCOSAMINIDASE"/>
    <property type="match status" value="1"/>
</dbReference>
<evidence type="ECO:0000313" key="4">
    <source>
        <dbReference type="Proteomes" id="UP001057291"/>
    </source>
</evidence>
<dbReference type="Proteomes" id="UP001057291">
    <property type="component" value="Unassembled WGS sequence"/>
</dbReference>
<protein>
    <recommendedName>
        <fullName evidence="2">SLH domain-containing protein</fullName>
    </recommendedName>
</protein>